<keyword evidence="10" id="KW-1185">Reference proteome</keyword>
<evidence type="ECO:0000259" key="8">
    <source>
        <dbReference type="PROSITE" id="PS50048"/>
    </source>
</evidence>
<sequence length="730" mass="81405">MFRRNGKPVSCEPCRVSKIRCDHQRPICGRCQTRQKASQCFYHPAPLTRARRNPRLRPSRRTSTTRTRSPAGHPPLTTRNEESSQTPGYLGSTSFVSAFPRPELLFPSDGASGPSLSLPADFCAAQVSYAHSQLLKLMASFPDYETLVVNYYQRGQFSVVPRDLLLKPLSKTGCYLERARQETLTGDLSRMSSKRLPAPAVDTTVDDFCAAFSGPSLRWEFVGIIFAFAGLAASYPEAGEAFQNGEFAAEMFAASKTCIEISDQCGQFNDLSIWLRYMTVALASNLFGDTSNLVYRCLSDLVSQCFAMGLHRQSSLQEGVPFFLSETRKRLFAATFTRDKNLATYLGRPPLIDSHFCDLLLPLDLDDEEITDPGHMRGSQGNNLDGEGWKTNASSPVRSLRSVTGLRLRCGMAILREKVLRLSLGNRDTDHEAHLPYEGFPCFSFPSPVPLPPRIDYRKTWEAVPQQYRYDNDAWKRLDPHSWVVCLIVYLDHCYTGYQLHRMLLRQNEGSRVSFLEAATKLLAAMNDFARHQAQTAALQGRYMWVFLFYGLPGAGSLVSELHRCSRAGIPFSVPASRPKIIRDLSVLVSWLEGSVVPKRPEYRTCLVISALISKLLDDVLLGPPMTMTTDEQTDLDLRTAEGRHDRLTTAPTATPSTGIPDSQSFPVAGPSRQTLKTGVNPLPGQTVDTAFPPDLTDLVSSEECLNWLDGFSWDSHPWGEGWPLFPDPS</sequence>
<keyword evidence="2" id="KW-0479">Metal-binding</keyword>
<evidence type="ECO:0000313" key="9">
    <source>
        <dbReference type="EMBL" id="OOF94008.1"/>
    </source>
</evidence>
<protein>
    <recommendedName>
        <fullName evidence="8">Zn(2)-C6 fungal-type domain-containing protein</fullName>
    </recommendedName>
</protein>
<accession>A0A1R3RHQ5</accession>
<evidence type="ECO:0000256" key="3">
    <source>
        <dbReference type="ARBA" id="ARBA00023015"/>
    </source>
</evidence>
<evidence type="ECO:0000256" key="5">
    <source>
        <dbReference type="ARBA" id="ARBA00023163"/>
    </source>
</evidence>
<dbReference type="OMA" id="ALQGRYM"/>
<dbReference type="SUPFAM" id="SSF57701">
    <property type="entry name" value="Zn2/Cys6 DNA-binding domain"/>
    <property type="match status" value="1"/>
</dbReference>
<dbReference type="GO" id="GO:0006351">
    <property type="term" value="P:DNA-templated transcription"/>
    <property type="evidence" value="ECO:0007669"/>
    <property type="project" value="InterPro"/>
</dbReference>
<dbReference type="PANTHER" id="PTHR31001">
    <property type="entry name" value="UNCHARACTERIZED TRANSCRIPTIONAL REGULATORY PROTEIN"/>
    <property type="match status" value="1"/>
</dbReference>
<reference evidence="10" key="1">
    <citation type="journal article" date="2017" name="Genome Biol.">
        <title>Comparative genomics reveals high biological diversity and specific adaptations in the industrially and medically important fungal genus Aspergillus.</title>
        <authorList>
            <person name="de Vries R.P."/>
            <person name="Riley R."/>
            <person name="Wiebenga A."/>
            <person name="Aguilar-Osorio G."/>
            <person name="Amillis S."/>
            <person name="Uchima C.A."/>
            <person name="Anderluh G."/>
            <person name="Asadollahi M."/>
            <person name="Askin M."/>
            <person name="Barry K."/>
            <person name="Battaglia E."/>
            <person name="Bayram O."/>
            <person name="Benocci T."/>
            <person name="Braus-Stromeyer S.A."/>
            <person name="Caldana C."/>
            <person name="Canovas D."/>
            <person name="Cerqueira G.C."/>
            <person name="Chen F."/>
            <person name="Chen W."/>
            <person name="Choi C."/>
            <person name="Clum A."/>
            <person name="Dos Santos R.A."/>
            <person name="Damasio A.R."/>
            <person name="Diallinas G."/>
            <person name="Emri T."/>
            <person name="Fekete E."/>
            <person name="Flipphi M."/>
            <person name="Freyberg S."/>
            <person name="Gallo A."/>
            <person name="Gournas C."/>
            <person name="Habgood R."/>
            <person name="Hainaut M."/>
            <person name="Harispe M.L."/>
            <person name="Henrissat B."/>
            <person name="Hilden K.S."/>
            <person name="Hope R."/>
            <person name="Hossain A."/>
            <person name="Karabika E."/>
            <person name="Karaffa L."/>
            <person name="Karanyi Z."/>
            <person name="Krasevec N."/>
            <person name="Kuo A."/>
            <person name="Kusch H."/>
            <person name="LaButti K."/>
            <person name="Lagendijk E.L."/>
            <person name="Lapidus A."/>
            <person name="Levasseur A."/>
            <person name="Lindquist E."/>
            <person name="Lipzen A."/>
            <person name="Logrieco A.F."/>
            <person name="MacCabe A."/>
            <person name="Maekelae M.R."/>
            <person name="Malavazi I."/>
            <person name="Melin P."/>
            <person name="Meyer V."/>
            <person name="Mielnichuk N."/>
            <person name="Miskei M."/>
            <person name="Molnar A.P."/>
            <person name="Mule G."/>
            <person name="Ngan C.Y."/>
            <person name="Orejas M."/>
            <person name="Orosz E."/>
            <person name="Ouedraogo J.P."/>
            <person name="Overkamp K.M."/>
            <person name="Park H.-S."/>
            <person name="Perrone G."/>
            <person name="Piumi F."/>
            <person name="Punt P.J."/>
            <person name="Ram A.F."/>
            <person name="Ramon A."/>
            <person name="Rauscher S."/>
            <person name="Record E."/>
            <person name="Riano-Pachon D.M."/>
            <person name="Robert V."/>
            <person name="Roehrig J."/>
            <person name="Ruller R."/>
            <person name="Salamov A."/>
            <person name="Salih N.S."/>
            <person name="Samson R.A."/>
            <person name="Sandor E."/>
            <person name="Sanguinetti M."/>
            <person name="Schuetze T."/>
            <person name="Sepcic K."/>
            <person name="Shelest E."/>
            <person name="Sherlock G."/>
            <person name="Sophianopoulou V."/>
            <person name="Squina F.M."/>
            <person name="Sun H."/>
            <person name="Susca A."/>
            <person name="Todd R.B."/>
            <person name="Tsang A."/>
            <person name="Unkles S.E."/>
            <person name="van de Wiele N."/>
            <person name="van Rossen-Uffink D."/>
            <person name="Oliveira J.V."/>
            <person name="Vesth T.C."/>
            <person name="Visser J."/>
            <person name="Yu J.-H."/>
            <person name="Zhou M."/>
            <person name="Andersen M.R."/>
            <person name="Archer D.B."/>
            <person name="Baker S.E."/>
            <person name="Benoit I."/>
            <person name="Brakhage A.A."/>
            <person name="Braus G.H."/>
            <person name="Fischer R."/>
            <person name="Frisvad J.C."/>
            <person name="Goldman G.H."/>
            <person name="Houbraken J."/>
            <person name="Oakley B."/>
            <person name="Pocsi I."/>
            <person name="Scazzocchio C."/>
            <person name="Seiboth B."/>
            <person name="vanKuyk P.A."/>
            <person name="Wortman J."/>
            <person name="Dyer P.S."/>
            <person name="Grigoriev I.V."/>
        </authorList>
    </citation>
    <scope>NUCLEOTIDE SEQUENCE [LARGE SCALE GENOMIC DNA]</scope>
    <source>
        <strain evidence="10">ITEM 5010</strain>
    </source>
</reference>
<feature type="region of interest" description="Disordered" evidence="7">
    <location>
        <begin position="42"/>
        <end position="88"/>
    </location>
</feature>
<dbReference type="Gene3D" id="4.10.240.10">
    <property type="entry name" value="Zn(2)-C6 fungal-type DNA-binding domain"/>
    <property type="match status" value="1"/>
</dbReference>
<keyword evidence="4" id="KW-0238">DNA-binding</keyword>
<dbReference type="GO" id="GO:0003677">
    <property type="term" value="F:DNA binding"/>
    <property type="evidence" value="ECO:0007669"/>
    <property type="project" value="UniProtKB-KW"/>
</dbReference>
<evidence type="ECO:0000256" key="7">
    <source>
        <dbReference type="SAM" id="MobiDB-lite"/>
    </source>
</evidence>
<dbReference type="InterPro" id="IPR001138">
    <property type="entry name" value="Zn2Cys6_DnaBD"/>
</dbReference>
<dbReference type="PROSITE" id="PS50048">
    <property type="entry name" value="ZN2_CY6_FUNGAL_2"/>
    <property type="match status" value="1"/>
</dbReference>
<evidence type="ECO:0000256" key="1">
    <source>
        <dbReference type="ARBA" id="ARBA00004123"/>
    </source>
</evidence>
<keyword evidence="6" id="KW-0539">Nucleus</keyword>
<feature type="compositionally biased region" description="Low complexity" evidence="7">
    <location>
        <begin position="61"/>
        <end position="71"/>
    </location>
</feature>
<proteinExistence type="predicted"/>
<evidence type="ECO:0000313" key="10">
    <source>
        <dbReference type="Proteomes" id="UP000188318"/>
    </source>
</evidence>
<dbReference type="PANTHER" id="PTHR31001:SF40">
    <property type="entry name" value="ZN(II)2CYS6 TRANSCRIPTION FACTOR (EUROFUNG)"/>
    <property type="match status" value="1"/>
</dbReference>
<dbReference type="OrthoDB" id="4898680at2759"/>
<feature type="compositionally biased region" description="Basic residues" evidence="7">
    <location>
        <begin position="49"/>
        <end position="60"/>
    </location>
</feature>
<evidence type="ECO:0000256" key="4">
    <source>
        <dbReference type="ARBA" id="ARBA00023125"/>
    </source>
</evidence>
<evidence type="ECO:0000256" key="2">
    <source>
        <dbReference type="ARBA" id="ARBA00022723"/>
    </source>
</evidence>
<feature type="domain" description="Zn(2)-C6 fungal-type" evidence="8">
    <location>
        <begin position="10"/>
        <end position="42"/>
    </location>
</feature>
<dbReference type="STRING" id="602072.A0A1R3RHQ5"/>
<dbReference type="InterPro" id="IPR050613">
    <property type="entry name" value="Sec_Metabolite_Reg"/>
</dbReference>
<dbReference type="EMBL" id="KV907503">
    <property type="protein sequence ID" value="OOF94008.1"/>
    <property type="molecule type" value="Genomic_DNA"/>
</dbReference>
<dbReference type="GO" id="GO:0005634">
    <property type="term" value="C:nucleus"/>
    <property type="evidence" value="ECO:0007669"/>
    <property type="project" value="UniProtKB-SubCell"/>
</dbReference>
<dbReference type="InterPro" id="IPR007219">
    <property type="entry name" value="XnlR_reg_dom"/>
</dbReference>
<name>A0A1R3RHQ5_ASPC5</name>
<dbReference type="SMART" id="SM00066">
    <property type="entry name" value="GAL4"/>
    <property type="match status" value="1"/>
</dbReference>
<dbReference type="Pfam" id="PF04082">
    <property type="entry name" value="Fungal_trans"/>
    <property type="match status" value="1"/>
</dbReference>
<dbReference type="GO" id="GO:0009893">
    <property type="term" value="P:positive regulation of metabolic process"/>
    <property type="evidence" value="ECO:0007669"/>
    <property type="project" value="UniProtKB-ARBA"/>
</dbReference>
<dbReference type="SMART" id="SM00906">
    <property type="entry name" value="Fungal_trans"/>
    <property type="match status" value="1"/>
</dbReference>
<dbReference type="CDD" id="cd12148">
    <property type="entry name" value="fungal_TF_MHR"/>
    <property type="match status" value="1"/>
</dbReference>
<keyword evidence="3" id="KW-0805">Transcription regulation</keyword>
<comment type="subcellular location">
    <subcellularLocation>
        <location evidence="1">Nucleus</location>
    </subcellularLocation>
</comment>
<dbReference type="GO" id="GO:0000981">
    <property type="term" value="F:DNA-binding transcription factor activity, RNA polymerase II-specific"/>
    <property type="evidence" value="ECO:0007669"/>
    <property type="project" value="InterPro"/>
</dbReference>
<feature type="region of interest" description="Disordered" evidence="7">
    <location>
        <begin position="648"/>
        <end position="667"/>
    </location>
</feature>
<dbReference type="GO" id="GO:0008270">
    <property type="term" value="F:zinc ion binding"/>
    <property type="evidence" value="ECO:0007669"/>
    <property type="project" value="InterPro"/>
</dbReference>
<dbReference type="Pfam" id="PF00172">
    <property type="entry name" value="Zn_clus"/>
    <property type="match status" value="1"/>
</dbReference>
<keyword evidence="5" id="KW-0804">Transcription</keyword>
<dbReference type="AlphaFoldDB" id="A0A1R3RHQ5"/>
<organism evidence="9 10">
    <name type="scientific">Aspergillus carbonarius (strain ITEM 5010)</name>
    <dbReference type="NCBI Taxonomy" id="602072"/>
    <lineage>
        <taxon>Eukaryota</taxon>
        <taxon>Fungi</taxon>
        <taxon>Dikarya</taxon>
        <taxon>Ascomycota</taxon>
        <taxon>Pezizomycotina</taxon>
        <taxon>Eurotiomycetes</taxon>
        <taxon>Eurotiomycetidae</taxon>
        <taxon>Eurotiales</taxon>
        <taxon>Aspergillaceae</taxon>
        <taxon>Aspergillus</taxon>
        <taxon>Aspergillus subgen. Circumdati</taxon>
    </lineage>
</organism>
<feature type="compositionally biased region" description="Polar residues" evidence="7">
    <location>
        <begin position="650"/>
        <end position="667"/>
    </location>
</feature>
<dbReference type="CDD" id="cd00067">
    <property type="entry name" value="GAL4"/>
    <property type="match status" value="1"/>
</dbReference>
<dbReference type="Proteomes" id="UP000188318">
    <property type="component" value="Unassembled WGS sequence"/>
</dbReference>
<dbReference type="VEuPathDB" id="FungiDB:ASPCADRAFT_52815"/>
<gene>
    <name evidence="9" type="ORF">ASPCADRAFT_52815</name>
</gene>
<evidence type="ECO:0000256" key="6">
    <source>
        <dbReference type="ARBA" id="ARBA00023242"/>
    </source>
</evidence>
<dbReference type="PROSITE" id="PS00463">
    <property type="entry name" value="ZN2_CY6_FUNGAL_1"/>
    <property type="match status" value="1"/>
</dbReference>
<dbReference type="InterPro" id="IPR036864">
    <property type="entry name" value="Zn2-C6_fun-type_DNA-bd_sf"/>
</dbReference>